<comment type="caution">
    <text evidence="5">The sequence shown here is derived from an EMBL/GenBank/DDBJ whole genome shotgun (WGS) entry which is preliminary data.</text>
</comment>
<sequence>MLSIYDADARDRQANQRVFDASIERLNDWWGGKMLADVNGANCRAYVEHRKGEYQKRRRKSNAKTPPKADGGVGGACRDLEVLRAAINHHAKEGLHRGVVRVALPQRGAPRDRWLTRSEAARLLWTCWRTKEKQRRHRGTEVGKVLETDKRPLRHLARFILIGLYTGTRAAAIAAASPTRGEGRSFVDLERGIFYRLSEGKRPTTKRQTPVPLPDHLLAHMRRWAELGIAKEHFVEWRGKPVQSVKTAFASAVDKAGLDGNVTPHTLRHTAATWLMQNGVTVWEAAGFLGMSPEMVEKTYGHHHPDYMKGAAQGFRKRRIGGDNGGDKKG</sequence>
<dbReference type="Proteomes" id="UP001238467">
    <property type="component" value="Unassembled WGS sequence"/>
</dbReference>
<evidence type="ECO:0000256" key="3">
    <source>
        <dbReference type="SAM" id="MobiDB-lite"/>
    </source>
</evidence>
<proteinExistence type="predicted"/>
<keyword evidence="2" id="KW-0233">DNA recombination</keyword>
<evidence type="ECO:0000259" key="4">
    <source>
        <dbReference type="PROSITE" id="PS51898"/>
    </source>
</evidence>
<dbReference type="PANTHER" id="PTHR30349:SF88">
    <property type="entry name" value="BLL1584 PROTEIN"/>
    <property type="match status" value="1"/>
</dbReference>
<accession>A0ABU0DLS1</accession>
<evidence type="ECO:0000256" key="1">
    <source>
        <dbReference type="ARBA" id="ARBA00022908"/>
    </source>
</evidence>
<dbReference type="CDD" id="cd00796">
    <property type="entry name" value="INT_Rci_Hp1_C"/>
    <property type="match status" value="1"/>
</dbReference>
<dbReference type="EMBL" id="JAUSUH010000010">
    <property type="protein sequence ID" value="MDQ0349382.1"/>
    <property type="molecule type" value="Genomic_DNA"/>
</dbReference>
<evidence type="ECO:0000313" key="6">
    <source>
        <dbReference type="Proteomes" id="UP001238467"/>
    </source>
</evidence>
<keyword evidence="6" id="KW-1185">Reference proteome</keyword>
<dbReference type="PROSITE" id="PS51898">
    <property type="entry name" value="TYR_RECOMBINASE"/>
    <property type="match status" value="1"/>
</dbReference>
<dbReference type="InterPro" id="IPR002104">
    <property type="entry name" value="Integrase_catalytic"/>
</dbReference>
<gene>
    <name evidence="5" type="ORF">J2S76_003827</name>
</gene>
<evidence type="ECO:0000313" key="5">
    <source>
        <dbReference type="EMBL" id="MDQ0349382.1"/>
    </source>
</evidence>
<evidence type="ECO:0000256" key="2">
    <source>
        <dbReference type="ARBA" id="ARBA00023172"/>
    </source>
</evidence>
<protein>
    <submittedName>
        <fullName evidence="5">Integrase</fullName>
    </submittedName>
</protein>
<dbReference type="InterPro" id="IPR011010">
    <property type="entry name" value="DNA_brk_join_enz"/>
</dbReference>
<feature type="region of interest" description="Disordered" evidence="3">
    <location>
        <begin position="52"/>
        <end position="72"/>
    </location>
</feature>
<dbReference type="PANTHER" id="PTHR30349">
    <property type="entry name" value="PHAGE INTEGRASE-RELATED"/>
    <property type="match status" value="1"/>
</dbReference>
<dbReference type="SUPFAM" id="SSF56349">
    <property type="entry name" value="DNA breaking-rejoining enzymes"/>
    <property type="match status" value="1"/>
</dbReference>
<feature type="domain" description="Tyr recombinase" evidence="4">
    <location>
        <begin position="131"/>
        <end position="313"/>
    </location>
</feature>
<reference evidence="5 6" key="1">
    <citation type="submission" date="2023-07" db="EMBL/GenBank/DDBJ databases">
        <title>Genomic Encyclopedia of Type Strains, Phase IV (KMG-IV): sequencing the most valuable type-strain genomes for metagenomic binning, comparative biology and taxonomic classification.</title>
        <authorList>
            <person name="Goeker M."/>
        </authorList>
    </citation>
    <scope>NUCLEOTIDE SEQUENCE [LARGE SCALE GENOMIC DNA]</scope>
    <source>
        <strain evidence="5 6">DSM 1277</strain>
    </source>
</reference>
<dbReference type="RefSeq" id="WP_307063031.1">
    <property type="nucleotide sequence ID" value="NZ_JAUSUH010000010.1"/>
</dbReference>
<dbReference type="Pfam" id="PF00589">
    <property type="entry name" value="Phage_integrase"/>
    <property type="match status" value="1"/>
</dbReference>
<dbReference type="InterPro" id="IPR050090">
    <property type="entry name" value="Tyrosine_recombinase_XerCD"/>
</dbReference>
<keyword evidence="1" id="KW-0229">DNA integration</keyword>
<name>A0ABU0DLS1_9HYPH</name>
<dbReference type="Gene3D" id="1.10.443.10">
    <property type="entry name" value="Intergrase catalytic core"/>
    <property type="match status" value="1"/>
</dbReference>
<dbReference type="InterPro" id="IPR013762">
    <property type="entry name" value="Integrase-like_cat_sf"/>
</dbReference>
<organism evidence="5 6">
    <name type="scientific">Ancylobacter vacuolatus</name>
    <dbReference type="NCBI Taxonomy" id="223389"/>
    <lineage>
        <taxon>Bacteria</taxon>
        <taxon>Pseudomonadati</taxon>
        <taxon>Pseudomonadota</taxon>
        <taxon>Alphaproteobacteria</taxon>
        <taxon>Hyphomicrobiales</taxon>
        <taxon>Xanthobacteraceae</taxon>
        <taxon>Ancylobacter</taxon>
    </lineage>
</organism>